<dbReference type="PROSITE" id="PS50023">
    <property type="entry name" value="LIM_DOMAIN_2"/>
    <property type="match status" value="1"/>
</dbReference>
<sequence>MALEQSHSDYRCYNCQKSCIRGDPCLIRAVGNLYHKQCFKCNSCQKSVIDKFYIMDDSQTIVCEKDYYQQSNFKCHQCNQAITKDNYEVIGAYKYHGHCLHCPGCTIVKNLPPSTTTDDNPEESSERFDYNGRPYCRYHYSLIKGTECVGCGQAVLCQYMDNNGKWHPECYMIMKYWHVCLIDLRPIPQCNVF</sequence>
<dbReference type="GO" id="GO:0046872">
    <property type="term" value="F:metal ion binding"/>
    <property type="evidence" value="ECO:0007669"/>
    <property type="project" value="UniProtKB-KW"/>
</dbReference>
<dbReference type="PANTHER" id="PTHR24205">
    <property type="entry name" value="FOUR AND A HALF LIM DOMAINS PROTEIN"/>
    <property type="match status" value="1"/>
</dbReference>
<evidence type="ECO:0000256" key="2">
    <source>
        <dbReference type="ARBA" id="ARBA00022737"/>
    </source>
</evidence>
<accession>A0A8H7VB69</accession>
<dbReference type="SUPFAM" id="SSF57716">
    <property type="entry name" value="Glucocorticoid receptor-like (DNA-binding domain)"/>
    <property type="match status" value="2"/>
</dbReference>
<dbReference type="OrthoDB" id="20689at2759"/>
<comment type="caution">
    <text evidence="7">The sequence shown here is derived from an EMBL/GenBank/DDBJ whole genome shotgun (WGS) entry which is preliminary data.</text>
</comment>
<evidence type="ECO:0000256" key="1">
    <source>
        <dbReference type="ARBA" id="ARBA00022723"/>
    </source>
</evidence>
<dbReference type="Proteomes" id="UP000603453">
    <property type="component" value="Unassembled WGS sequence"/>
</dbReference>
<name>A0A8H7VB69_9FUNG</name>
<keyword evidence="8" id="KW-1185">Reference proteome</keyword>
<dbReference type="Pfam" id="PF00412">
    <property type="entry name" value="LIM"/>
    <property type="match status" value="1"/>
</dbReference>
<protein>
    <recommendedName>
        <fullName evidence="6">LIM zinc-binding domain-containing protein</fullName>
    </recommendedName>
</protein>
<dbReference type="SMART" id="SM00132">
    <property type="entry name" value="LIM"/>
    <property type="match status" value="2"/>
</dbReference>
<evidence type="ECO:0000313" key="7">
    <source>
        <dbReference type="EMBL" id="KAG2213995.1"/>
    </source>
</evidence>
<dbReference type="GO" id="GO:0003712">
    <property type="term" value="F:transcription coregulator activity"/>
    <property type="evidence" value="ECO:0007669"/>
    <property type="project" value="TreeGrafter"/>
</dbReference>
<dbReference type="InterPro" id="IPR001781">
    <property type="entry name" value="Znf_LIM"/>
</dbReference>
<organism evidence="7 8">
    <name type="scientific">Mucor saturninus</name>
    <dbReference type="NCBI Taxonomy" id="64648"/>
    <lineage>
        <taxon>Eukaryota</taxon>
        <taxon>Fungi</taxon>
        <taxon>Fungi incertae sedis</taxon>
        <taxon>Mucoromycota</taxon>
        <taxon>Mucoromycotina</taxon>
        <taxon>Mucoromycetes</taxon>
        <taxon>Mucorales</taxon>
        <taxon>Mucorineae</taxon>
        <taxon>Mucoraceae</taxon>
        <taxon>Mucor</taxon>
    </lineage>
</organism>
<keyword evidence="2" id="KW-0677">Repeat</keyword>
<gene>
    <name evidence="7" type="ORF">INT47_001266</name>
</gene>
<evidence type="ECO:0000256" key="3">
    <source>
        <dbReference type="ARBA" id="ARBA00022833"/>
    </source>
</evidence>
<keyword evidence="3 5" id="KW-0862">Zinc</keyword>
<dbReference type="PANTHER" id="PTHR24205:SF16">
    <property type="entry name" value="GH01042P-RELATED"/>
    <property type="match status" value="1"/>
</dbReference>
<keyword evidence="1 5" id="KW-0479">Metal-binding</keyword>
<evidence type="ECO:0000256" key="5">
    <source>
        <dbReference type="PROSITE-ProRule" id="PRU00125"/>
    </source>
</evidence>
<dbReference type="GO" id="GO:0005634">
    <property type="term" value="C:nucleus"/>
    <property type="evidence" value="ECO:0007669"/>
    <property type="project" value="TreeGrafter"/>
</dbReference>
<reference evidence="7" key="1">
    <citation type="submission" date="2020-12" db="EMBL/GenBank/DDBJ databases">
        <title>Metabolic potential, ecology and presence of endohyphal bacteria is reflected in genomic diversity of Mucoromycotina.</title>
        <authorList>
            <person name="Muszewska A."/>
            <person name="Okrasinska A."/>
            <person name="Steczkiewicz K."/>
            <person name="Drgas O."/>
            <person name="Orlowska M."/>
            <person name="Perlinska-Lenart U."/>
            <person name="Aleksandrzak-Piekarczyk T."/>
            <person name="Szatraj K."/>
            <person name="Zielenkiewicz U."/>
            <person name="Pilsyk S."/>
            <person name="Malc E."/>
            <person name="Mieczkowski P."/>
            <person name="Kruszewska J.S."/>
            <person name="Biernat P."/>
            <person name="Pawlowska J."/>
        </authorList>
    </citation>
    <scope>NUCLEOTIDE SEQUENCE</scope>
    <source>
        <strain evidence="7">WA0000017839</strain>
    </source>
</reference>
<keyword evidence="4 5" id="KW-0440">LIM domain</keyword>
<dbReference type="EMBL" id="JAEPRD010000002">
    <property type="protein sequence ID" value="KAG2213995.1"/>
    <property type="molecule type" value="Genomic_DNA"/>
</dbReference>
<dbReference type="AlphaFoldDB" id="A0A8H7VB69"/>
<evidence type="ECO:0000256" key="4">
    <source>
        <dbReference type="ARBA" id="ARBA00023038"/>
    </source>
</evidence>
<proteinExistence type="predicted"/>
<evidence type="ECO:0000313" key="8">
    <source>
        <dbReference type="Proteomes" id="UP000603453"/>
    </source>
</evidence>
<evidence type="ECO:0000259" key="6">
    <source>
        <dbReference type="PROSITE" id="PS50023"/>
    </source>
</evidence>
<feature type="domain" description="LIM zinc-binding" evidence="6">
    <location>
        <begin position="10"/>
        <end position="73"/>
    </location>
</feature>
<dbReference type="Gene3D" id="2.10.110.10">
    <property type="entry name" value="Cysteine Rich Protein"/>
    <property type="match status" value="2"/>
</dbReference>
<dbReference type="PROSITE" id="PS00478">
    <property type="entry name" value="LIM_DOMAIN_1"/>
    <property type="match status" value="1"/>
</dbReference>